<evidence type="ECO:0000313" key="1">
    <source>
        <dbReference type="EMBL" id="MBB6218417.1"/>
    </source>
</evidence>
<dbReference type="EMBL" id="JACHEN010000038">
    <property type="protein sequence ID" value="MBB6218417.1"/>
    <property type="molecule type" value="Genomic_DNA"/>
</dbReference>
<dbReference type="RefSeq" id="WP_184312899.1">
    <property type="nucleotide sequence ID" value="NZ_JACHEN010000038.1"/>
</dbReference>
<sequence>MEHNYELTTGRYLFELTKIFFQSVAAHYFHKDHMKLEQLYYHTMDLHERYIEQYCDEEEKEERYREKIYELLDLILLKEQKDTLKMKTSDATYKGIKIRENIINNMYVELWLVDKDLWLYIFESRGHKEEFIYFDIEDPYLLRMDQVYYGLKEKRSPGLLNLLYEKEKGINHKDIAKL</sequence>
<comment type="caution">
    <text evidence="1">The sequence shown here is derived from an EMBL/GenBank/DDBJ whole genome shotgun (WGS) entry which is preliminary data.</text>
</comment>
<protein>
    <submittedName>
        <fullName evidence="1">Uncharacterized protein</fullName>
    </submittedName>
</protein>
<organism evidence="1 2">
    <name type="scientific">Anaerosolibacter carboniphilus</name>
    <dbReference type="NCBI Taxonomy" id="1417629"/>
    <lineage>
        <taxon>Bacteria</taxon>
        <taxon>Bacillati</taxon>
        <taxon>Bacillota</taxon>
        <taxon>Clostridia</taxon>
        <taxon>Peptostreptococcales</taxon>
        <taxon>Thermotaleaceae</taxon>
        <taxon>Anaerosolibacter</taxon>
    </lineage>
</organism>
<accession>A0A841KYJ1</accession>
<keyword evidence="2" id="KW-1185">Reference proteome</keyword>
<evidence type="ECO:0000313" key="2">
    <source>
        <dbReference type="Proteomes" id="UP000579281"/>
    </source>
</evidence>
<proteinExistence type="predicted"/>
<dbReference type="AlphaFoldDB" id="A0A841KYJ1"/>
<name>A0A841KYJ1_9FIRM</name>
<dbReference type="Proteomes" id="UP000579281">
    <property type="component" value="Unassembled WGS sequence"/>
</dbReference>
<reference evidence="1 2" key="1">
    <citation type="submission" date="2020-08" db="EMBL/GenBank/DDBJ databases">
        <title>Genomic Encyclopedia of Type Strains, Phase IV (KMG-IV): sequencing the most valuable type-strain genomes for metagenomic binning, comparative biology and taxonomic classification.</title>
        <authorList>
            <person name="Goeker M."/>
        </authorList>
    </citation>
    <scope>NUCLEOTIDE SEQUENCE [LARGE SCALE GENOMIC DNA]</scope>
    <source>
        <strain evidence="1 2">DSM 103526</strain>
    </source>
</reference>
<gene>
    <name evidence="1" type="ORF">HNQ80_004581</name>
</gene>